<dbReference type="EMBL" id="VAHF01000003">
    <property type="protein sequence ID" value="TXG67327.1"/>
    <property type="molecule type" value="Genomic_DNA"/>
</dbReference>
<reference evidence="2" key="1">
    <citation type="journal article" date="2019" name="Gigascience">
        <title>De novo genome assembly of the endangered Acer yangbiense, a plant species with extremely small populations endemic to Yunnan Province, China.</title>
        <authorList>
            <person name="Yang J."/>
            <person name="Wariss H.M."/>
            <person name="Tao L."/>
            <person name="Zhang R."/>
            <person name="Yun Q."/>
            <person name="Hollingsworth P."/>
            <person name="Dao Z."/>
            <person name="Luo G."/>
            <person name="Guo H."/>
            <person name="Ma Y."/>
            <person name="Sun W."/>
        </authorList>
    </citation>
    <scope>NUCLEOTIDE SEQUENCE [LARGE SCALE GENOMIC DNA]</scope>
    <source>
        <strain evidence="2">cv. Malutang</strain>
    </source>
</reference>
<keyword evidence="2" id="KW-1185">Reference proteome</keyword>
<dbReference type="PANTHER" id="PTHR15503:SF22">
    <property type="entry name" value="TRANSPOSON TY3-I GAG POLYPROTEIN"/>
    <property type="match status" value="1"/>
</dbReference>
<gene>
    <name evidence="1" type="ORF">EZV62_008602</name>
</gene>
<dbReference type="SUPFAM" id="SSF56672">
    <property type="entry name" value="DNA/RNA polymerases"/>
    <property type="match status" value="1"/>
</dbReference>
<dbReference type="OrthoDB" id="1749611at2759"/>
<evidence type="ECO:0000313" key="1">
    <source>
        <dbReference type="EMBL" id="TXG67327.1"/>
    </source>
</evidence>
<sequence>MCFKCEGKCNKDHRCRSGKVFMIIDSSDSDNDVISNEEATSDEGELKVAELGENNCEAELSINAMSRVSKPSTMRLMAWVGKFEVSMLVDSDSSHNFINLNFVRKIGLRRTAIEPGLVGVDVVLGNAWLKSIGKVVTDFDAMTMEFKLGRRKRTWDALPLKEIKQCEAQMIERLCKRGAQCFAVRLSEKVRKVVANHRQVLEVPTSLPSPHHCDHRITLKDEAKPVNVPLYRYAHFQKYEIERQVEEMLKNGLIRHSQSPF</sequence>
<proteinExistence type="predicted"/>
<dbReference type="Proteomes" id="UP000323000">
    <property type="component" value="Chromosome 3"/>
</dbReference>
<dbReference type="PANTHER" id="PTHR15503">
    <property type="entry name" value="LDOC1 RELATED"/>
    <property type="match status" value="1"/>
</dbReference>
<comment type="caution">
    <text evidence="1">The sequence shown here is derived from an EMBL/GenBank/DDBJ whole genome shotgun (WGS) entry which is preliminary data.</text>
</comment>
<accession>A0A5C7IDG4</accession>
<protein>
    <submittedName>
        <fullName evidence="1">Uncharacterized protein</fullName>
    </submittedName>
</protein>
<dbReference type="Gene3D" id="3.10.10.10">
    <property type="entry name" value="HIV Type 1 Reverse Transcriptase, subunit A, domain 1"/>
    <property type="match status" value="1"/>
</dbReference>
<dbReference type="InterPro" id="IPR043502">
    <property type="entry name" value="DNA/RNA_pol_sf"/>
</dbReference>
<dbReference type="AlphaFoldDB" id="A0A5C7IDG4"/>
<organism evidence="1 2">
    <name type="scientific">Acer yangbiense</name>
    <dbReference type="NCBI Taxonomy" id="1000413"/>
    <lineage>
        <taxon>Eukaryota</taxon>
        <taxon>Viridiplantae</taxon>
        <taxon>Streptophyta</taxon>
        <taxon>Embryophyta</taxon>
        <taxon>Tracheophyta</taxon>
        <taxon>Spermatophyta</taxon>
        <taxon>Magnoliopsida</taxon>
        <taxon>eudicotyledons</taxon>
        <taxon>Gunneridae</taxon>
        <taxon>Pentapetalae</taxon>
        <taxon>rosids</taxon>
        <taxon>malvids</taxon>
        <taxon>Sapindales</taxon>
        <taxon>Sapindaceae</taxon>
        <taxon>Hippocastanoideae</taxon>
        <taxon>Acereae</taxon>
        <taxon>Acer</taxon>
    </lineage>
</organism>
<name>A0A5C7IDG4_9ROSI</name>
<dbReference type="InterPro" id="IPR032567">
    <property type="entry name" value="RTL1-rel"/>
</dbReference>
<evidence type="ECO:0000313" key="2">
    <source>
        <dbReference type="Proteomes" id="UP000323000"/>
    </source>
</evidence>